<evidence type="ECO:0000256" key="5">
    <source>
        <dbReference type="SAM" id="MobiDB-lite"/>
    </source>
</evidence>
<dbReference type="Gene3D" id="1.10.10.60">
    <property type="entry name" value="Homeodomain-like"/>
    <property type="match status" value="1"/>
</dbReference>
<dbReference type="InterPro" id="IPR011075">
    <property type="entry name" value="TetR_C"/>
</dbReference>
<dbReference type="InterPro" id="IPR009057">
    <property type="entry name" value="Homeodomain-like_sf"/>
</dbReference>
<comment type="caution">
    <text evidence="7">The sequence shown here is derived from an EMBL/GenBank/DDBJ whole genome shotgun (WGS) entry which is preliminary data.</text>
</comment>
<name>A0A372ELC2_9BURK</name>
<feature type="compositionally biased region" description="Polar residues" evidence="5">
    <location>
        <begin position="1"/>
        <end position="12"/>
    </location>
</feature>
<reference evidence="7 8" key="1">
    <citation type="submission" date="2018-08" db="EMBL/GenBank/DDBJ databases">
        <title>Hydrogenophaga sp. LA-38 isolated from sludge.</title>
        <authorList>
            <person name="Im W.-T."/>
        </authorList>
    </citation>
    <scope>NUCLEOTIDE SEQUENCE [LARGE SCALE GENOMIC DNA]</scope>
    <source>
        <strain evidence="7 8">LA-38</strain>
    </source>
</reference>
<feature type="region of interest" description="Disordered" evidence="5">
    <location>
        <begin position="210"/>
        <end position="237"/>
    </location>
</feature>
<evidence type="ECO:0000313" key="7">
    <source>
        <dbReference type="EMBL" id="RFP80213.1"/>
    </source>
</evidence>
<keyword evidence="1" id="KW-0805">Transcription regulation</keyword>
<dbReference type="PROSITE" id="PS50977">
    <property type="entry name" value="HTH_TETR_2"/>
    <property type="match status" value="1"/>
</dbReference>
<evidence type="ECO:0000313" key="8">
    <source>
        <dbReference type="Proteomes" id="UP000261931"/>
    </source>
</evidence>
<dbReference type="PANTHER" id="PTHR30055:SF148">
    <property type="entry name" value="TETR-FAMILY TRANSCRIPTIONAL REGULATOR"/>
    <property type="match status" value="1"/>
</dbReference>
<dbReference type="Pfam" id="PF16859">
    <property type="entry name" value="TetR_C_11"/>
    <property type="match status" value="1"/>
</dbReference>
<dbReference type="InterPro" id="IPR050109">
    <property type="entry name" value="HTH-type_TetR-like_transc_reg"/>
</dbReference>
<dbReference type="EMBL" id="QVLS01000003">
    <property type="protein sequence ID" value="RFP80213.1"/>
    <property type="molecule type" value="Genomic_DNA"/>
</dbReference>
<evidence type="ECO:0000256" key="1">
    <source>
        <dbReference type="ARBA" id="ARBA00023015"/>
    </source>
</evidence>
<dbReference type="AlphaFoldDB" id="A0A372ELC2"/>
<dbReference type="PANTHER" id="PTHR30055">
    <property type="entry name" value="HTH-TYPE TRANSCRIPTIONAL REGULATOR RUTR"/>
    <property type="match status" value="1"/>
</dbReference>
<dbReference type="Pfam" id="PF00440">
    <property type="entry name" value="TetR_N"/>
    <property type="match status" value="1"/>
</dbReference>
<feature type="DNA-binding region" description="H-T-H motif" evidence="4">
    <location>
        <begin position="47"/>
        <end position="66"/>
    </location>
</feature>
<keyword evidence="3" id="KW-0804">Transcription</keyword>
<keyword evidence="2 4" id="KW-0238">DNA-binding</keyword>
<evidence type="ECO:0000256" key="3">
    <source>
        <dbReference type="ARBA" id="ARBA00023163"/>
    </source>
</evidence>
<dbReference type="PRINTS" id="PR00455">
    <property type="entry name" value="HTHTETR"/>
</dbReference>
<dbReference type="SUPFAM" id="SSF46689">
    <property type="entry name" value="Homeodomain-like"/>
    <property type="match status" value="1"/>
</dbReference>
<dbReference type="GO" id="GO:0003700">
    <property type="term" value="F:DNA-binding transcription factor activity"/>
    <property type="evidence" value="ECO:0007669"/>
    <property type="project" value="TreeGrafter"/>
</dbReference>
<dbReference type="InterPro" id="IPR036271">
    <property type="entry name" value="Tet_transcr_reg_TetR-rel_C_sf"/>
</dbReference>
<proteinExistence type="predicted"/>
<feature type="domain" description="HTH tetR-type" evidence="6">
    <location>
        <begin position="24"/>
        <end position="84"/>
    </location>
</feature>
<protein>
    <submittedName>
        <fullName evidence="7">TetR/AcrR family transcriptional regulator</fullName>
    </submittedName>
</protein>
<sequence>MSTRTPADNSVAESKRPRGRTRSKEAEEAVLDAAYALLSEHGLQATTVDAIAARSKVSKATIYKWWPNRAAIIMSAFRRESLVSIPYPDRLSLDVVIDRLLNMSEQFRGPLGRMMAALIAEGQSDPALAEAFREGYIRARREEGVRIVKSSIADGTVRNADPEVILDVLYAPLYYRLLVGHQTLTPKFVREYLDLAMHGVLSENVKLDAVRAKKPAKPPKKGQDTKAPAARAGTRSS</sequence>
<dbReference type="GO" id="GO:0000976">
    <property type="term" value="F:transcription cis-regulatory region binding"/>
    <property type="evidence" value="ECO:0007669"/>
    <property type="project" value="TreeGrafter"/>
</dbReference>
<organism evidence="7 8">
    <name type="scientific">Hydrogenophaga borbori</name>
    <dbReference type="NCBI Taxonomy" id="2294117"/>
    <lineage>
        <taxon>Bacteria</taxon>
        <taxon>Pseudomonadati</taxon>
        <taxon>Pseudomonadota</taxon>
        <taxon>Betaproteobacteria</taxon>
        <taxon>Burkholderiales</taxon>
        <taxon>Comamonadaceae</taxon>
        <taxon>Hydrogenophaga</taxon>
    </lineage>
</organism>
<accession>A0A372ELC2</accession>
<evidence type="ECO:0000256" key="2">
    <source>
        <dbReference type="ARBA" id="ARBA00023125"/>
    </source>
</evidence>
<evidence type="ECO:0000256" key="4">
    <source>
        <dbReference type="PROSITE-ProRule" id="PRU00335"/>
    </source>
</evidence>
<dbReference type="Proteomes" id="UP000261931">
    <property type="component" value="Unassembled WGS sequence"/>
</dbReference>
<dbReference type="Gene3D" id="1.10.357.10">
    <property type="entry name" value="Tetracycline Repressor, domain 2"/>
    <property type="match status" value="1"/>
</dbReference>
<keyword evidence="8" id="KW-1185">Reference proteome</keyword>
<feature type="region of interest" description="Disordered" evidence="5">
    <location>
        <begin position="1"/>
        <end position="25"/>
    </location>
</feature>
<evidence type="ECO:0000259" key="6">
    <source>
        <dbReference type="PROSITE" id="PS50977"/>
    </source>
</evidence>
<dbReference type="SUPFAM" id="SSF48498">
    <property type="entry name" value="Tetracyclin repressor-like, C-terminal domain"/>
    <property type="match status" value="1"/>
</dbReference>
<gene>
    <name evidence="7" type="ORF">DY262_07175</name>
</gene>
<dbReference type="InterPro" id="IPR001647">
    <property type="entry name" value="HTH_TetR"/>
</dbReference>